<evidence type="ECO:0000256" key="3">
    <source>
        <dbReference type="ARBA" id="ARBA00022692"/>
    </source>
</evidence>
<dbReference type="InterPro" id="IPR020846">
    <property type="entry name" value="MFS_dom"/>
</dbReference>
<dbReference type="PANTHER" id="PTHR43791">
    <property type="entry name" value="PERMEASE-RELATED"/>
    <property type="match status" value="1"/>
</dbReference>
<keyword evidence="2" id="KW-0813">Transport</keyword>
<feature type="transmembrane region" description="Helical" evidence="6">
    <location>
        <begin position="132"/>
        <end position="152"/>
    </location>
</feature>
<protein>
    <recommendedName>
        <fullName evidence="7">Major facilitator superfamily (MFS) profile domain-containing protein</fullName>
    </recommendedName>
</protein>
<keyword evidence="3 6" id="KW-0812">Transmembrane</keyword>
<evidence type="ECO:0000259" key="7">
    <source>
        <dbReference type="PROSITE" id="PS50850"/>
    </source>
</evidence>
<dbReference type="Proteomes" id="UP001160390">
    <property type="component" value="Unassembled WGS sequence"/>
</dbReference>
<keyword evidence="4 6" id="KW-1133">Transmembrane helix</keyword>
<dbReference type="AlphaFoldDB" id="A0AA35QFQ9"/>
<keyword evidence="9" id="KW-1185">Reference proteome</keyword>
<evidence type="ECO:0000313" key="9">
    <source>
        <dbReference type="Proteomes" id="UP001160390"/>
    </source>
</evidence>
<dbReference type="PROSITE" id="PS50850">
    <property type="entry name" value="MFS"/>
    <property type="match status" value="1"/>
</dbReference>
<comment type="subcellular location">
    <subcellularLocation>
        <location evidence="1">Membrane</location>
        <topology evidence="1">Multi-pass membrane protein</topology>
    </subcellularLocation>
</comment>
<dbReference type="GO" id="GO:0016020">
    <property type="term" value="C:membrane"/>
    <property type="evidence" value="ECO:0007669"/>
    <property type="project" value="UniProtKB-SubCell"/>
</dbReference>
<evidence type="ECO:0000313" key="8">
    <source>
        <dbReference type="EMBL" id="CAI6101192.1"/>
    </source>
</evidence>
<feature type="transmembrane region" description="Helical" evidence="6">
    <location>
        <begin position="292"/>
        <end position="315"/>
    </location>
</feature>
<feature type="transmembrane region" description="Helical" evidence="6">
    <location>
        <begin position="458"/>
        <end position="479"/>
    </location>
</feature>
<feature type="transmembrane region" description="Helical" evidence="6">
    <location>
        <begin position="225"/>
        <end position="248"/>
    </location>
</feature>
<feature type="transmembrane region" description="Helical" evidence="6">
    <location>
        <begin position="62"/>
        <end position="79"/>
    </location>
</feature>
<dbReference type="InterPro" id="IPR011701">
    <property type="entry name" value="MFS"/>
</dbReference>
<evidence type="ECO:0000256" key="4">
    <source>
        <dbReference type="ARBA" id="ARBA00022989"/>
    </source>
</evidence>
<comment type="caution">
    <text evidence="8">The sequence shown here is derived from an EMBL/GenBank/DDBJ whole genome shotgun (WGS) entry which is preliminary data.</text>
</comment>
<evidence type="ECO:0000256" key="2">
    <source>
        <dbReference type="ARBA" id="ARBA00022448"/>
    </source>
</evidence>
<dbReference type="EMBL" id="CABFNP030001360">
    <property type="protein sequence ID" value="CAI6101192.1"/>
    <property type="molecule type" value="Genomic_DNA"/>
</dbReference>
<accession>A0AA35QFQ9</accession>
<dbReference type="InterPro" id="IPR036259">
    <property type="entry name" value="MFS_trans_sf"/>
</dbReference>
<feature type="transmembrane region" description="Helical" evidence="6">
    <location>
        <begin position="335"/>
        <end position="356"/>
    </location>
</feature>
<feature type="domain" description="Major facilitator superfamily (MFS) profile" evidence="7">
    <location>
        <begin position="66"/>
        <end position="483"/>
    </location>
</feature>
<feature type="transmembrane region" description="Helical" evidence="6">
    <location>
        <begin position="102"/>
        <end position="125"/>
    </location>
</feature>
<dbReference type="Gene3D" id="1.20.1250.20">
    <property type="entry name" value="MFS general substrate transporter like domains"/>
    <property type="match status" value="2"/>
</dbReference>
<feature type="transmembrane region" description="Helical" evidence="6">
    <location>
        <begin position="192"/>
        <end position="213"/>
    </location>
</feature>
<feature type="transmembrane region" description="Helical" evidence="6">
    <location>
        <begin position="368"/>
        <end position="386"/>
    </location>
</feature>
<proteinExistence type="predicted"/>
<evidence type="ECO:0000256" key="1">
    <source>
        <dbReference type="ARBA" id="ARBA00004141"/>
    </source>
</evidence>
<feature type="transmembrane region" description="Helical" evidence="6">
    <location>
        <begin position="425"/>
        <end position="446"/>
    </location>
</feature>
<dbReference type="SUPFAM" id="SSF103473">
    <property type="entry name" value="MFS general substrate transporter"/>
    <property type="match status" value="1"/>
</dbReference>
<sequence>MATNKDVSTQLSDLKDDKASVTSQAVGATFVLSAHEQHVRDEYAKFSPEEARAIEKKLKLKLDLRLFPTLMIMYILNYIDRNALPIAKLAGIQQELGLSSTQYSTCLSILFVGYLLTQVPSNLFLSQVPPSIYLPSAMAVWGVVSGCTALAHSYGGLVAVRFILGFCEAPFFPGAVYLCSSWYKSNELSLRVALLFGGSMLSGSFGSLMAIGITERMDNVANISAWRWLFIIEGALTVAVAGICYFTLPNYPHNTRHESIVAQHRLLEDLGNSSDKTSMGTGFKLMIKDPKVGILTLNHLLITICASFTKVLFWLMHTYGFFPTIMATLGFQRKVTYALLSVPYLSGFCIVLLTCWYADRIKKRTWPIVINLAVCIVGLAIMGGTLAVPARVIASILMISGITSASNMNLAWIGSSIPAPAPKRAASIACVNMVGNVGNVIGGYLFPDSQAQRYPMAIGVEGSSAILAIGGVVFFWWYLKKQNEKLASGEEDAHKAVGISDRDFRYVI</sequence>
<feature type="transmembrane region" description="Helical" evidence="6">
    <location>
        <begin position="158"/>
        <end position="180"/>
    </location>
</feature>
<dbReference type="PANTHER" id="PTHR43791:SF92">
    <property type="entry name" value="AGL026WP"/>
    <property type="match status" value="1"/>
</dbReference>
<keyword evidence="5 6" id="KW-0472">Membrane</keyword>
<organism evidence="8 9">
    <name type="scientific">Clonostachys chloroleuca</name>
    <dbReference type="NCBI Taxonomy" id="1926264"/>
    <lineage>
        <taxon>Eukaryota</taxon>
        <taxon>Fungi</taxon>
        <taxon>Dikarya</taxon>
        <taxon>Ascomycota</taxon>
        <taxon>Pezizomycotina</taxon>
        <taxon>Sordariomycetes</taxon>
        <taxon>Hypocreomycetidae</taxon>
        <taxon>Hypocreales</taxon>
        <taxon>Bionectriaceae</taxon>
        <taxon>Clonostachys</taxon>
    </lineage>
</organism>
<dbReference type="FunFam" id="1.20.1250.20:FF:000057">
    <property type="entry name" value="MFS general substrate transporter"/>
    <property type="match status" value="1"/>
</dbReference>
<name>A0AA35QFQ9_9HYPO</name>
<dbReference type="Pfam" id="PF07690">
    <property type="entry name" value="MFS_1"/>
    <property type="match status" value="1"/>
</dbReference>
<evidence type="ECO:0000256" key="5">
    <source>
        <dbReference type="ARBA" id="ARBA00023136"/>
    </source>
</evidence>
<gene>
    <name evidence="8" type="ORF">CCHLO57077_00006452</name>
</gene>
<feature type="transmembrane region" description="Helical" evidence="6">
    <location>
        <begin position="392"/>
        <end position="413"/>
    </location>
</feature>
<reference evidence="8" key="1">
    <citation type="submission" date="2023-01" db="EMBL/GenBank/DDBJ databases">
        <authorList>
            <person name="Piombo E."/>
        </authorList>
    </citation>
    <scope>NUCLEOTIDE SEQUENCE</scope>
</reference>
<dbReference type="GO" id="GO:0022857">
    <property type="term" value="F:transmembrane transporter activity"/>
    <property type="evidence" value="ECO:0007669"/>
    <property type="project" value="InterPro"/>
</dbReference>
<evidence type="ECO:0000256" key="6">
    <source>
        <dbReference type="SAM" id="Phobius"/>
    </source>
</evidence>